<gene>
    <name evidence="1" type="ORF">B0H16DRAFT_1266714</name>
</gene>
<name>A0AAD7IU41_9AGAR</name>
<dbReference type="Proteomes" id="UP001215598">
    <property type="component" value="Unassembled WGS sequence"/>
</dbReference>
<feature type="non-terminal residue" evidence="1">
    <location>
        <position position="172"/>
    </location>
</feature>
<sequence length="172" mass="19542">VSGAPVCLPRAPEWFMYAHAEMTRRKLGAHFNALLAAWARIEAASRFEQSGGALSKQQRPEQVSRWIQCGRGRKGRLDTAVLNPAQYEAQYKAQWWAWWGSLQPTWRGKDSDGEWVLTGPYGKDWGGLMFWGQNGLLSVVAALYFWGCAVQEDENLLGRWERAVHDAAWICE</sequence>
<dbReference type="EMBL" id="JARKIB010000065">
    <property type="protein sequence ID" value="KAJ7750538.1"/>
    <property type="molecule type" value="Genomic_DNA"/>
</dbReference>
<accession>A0AAD7IU41</accession>
<protein>
    <submittedName>
        <fullName evidence="1">Uncharacterized protein</fullName>
    </submittedName>
</protein>
<evidence type="ECO:0000313" key="1">
    <source>
        <dbReference type="EMBL" id="KAJ7750538.1"/>
    </source>
</evidence>
<comment type="caution">
    <text evidence="1">The sequence shown here is derived from an EMBL/GenBank/DDBJ whole genome shotgun (WGS) entry which is preliminary data.</text>
</comment>
<reference evidence="1" key="1">
    <citation type="submission" date="2023-03" db="EMBL/GenBank/DDBJ databases">
        <title>Massive genome expansion in bonnet fungi (Mycena s.s.) driven by repeated elements and novel gene families across ecological guilds.</title>
        <authorList>
            <consortium name="Lawrence Berkeley National Laboratory"/>
            <person name="Harder C.B."/>
            <person name="Miyauchi S."/>
            <person name="Viragh M."/>
            <person name="Kuo A."/>
            <person name="Thoen E."/>
            <person name="Andreopoulos B."/>
            <person name="Lu D."/>
            <person name="Skrede I."/>
            <person name="Drula E."/>
            <person name="Henrissat B."/>
            <person name="Morin E."/>
            <person name="Kohler A."/>
            <person name="Barry K."/>
            <person name="LaButti K."/>
            <person name="Morin E."/>
            <person name="Salamov A."/>
            <person name="Lipzen A."/>
            <person name="Mereny Z."/>
            <person name="Hegedus B."/>
            <person name="Baldrian P."/>
            <person name="Stursova M."/>
            <person name="Weitz H."/>
            <person name="Taylor A."/>
            <person name="Grigoriev I.V."/>
            <person name="Nagy L.G."/>
            <person name="Martin F."/>
            <person name="Kauserud H."/>
        </authorList>
    </citation>
    <scope>NUCLEOTIDE SEQUENCE</scope>
    <source>
        <strain evidence="1">CBHHK182m</strain>
    </source>
</reference>
<dbReference type="AlphaFoldDB" id="A0AAD7IU41"/>
<feature type="non-terminal residue" evidence="1">
    <location>
        <position position="1"/>
    </location>
</feature>
<proteinExistence type="predicted"/>
<evidence type="ECO:0000313" key="2">
    <source>
        <dbReference type="Proteomes" id="UP001215598"/>
    </source>
</evidence>
<keyword evidence="2" id="KW-1185">Reference proteome</keyword>
<organism evidence="1 2">
    <name type="scientific">Mycena metata</name>
    <dbReference type="NCBI Taxonomy" id="1033252"/>
    <lineage>
        <taxon>Eukaryota</taxon>
        <taxon>Fungi</taxon>
        <taxon>Dikarya</taxon>
        <taxon>Basidiomycota</taxon>
        <taxon>Agaricomycotina</taxon>
        <taxon>Agaricomycetes</taxon>
        <taxon>Agaricomycetidae</taxon>
        <taxon>Agaricales</taxon>
        <taxon>Marasmiineae</taxon>
        <taxon>Mycenaceae</taxon>
        <taxon>Mycena</taxon>
    </lineage>
</organism>